<evidence type="ECO:0000313" key="3">
    <source>
        <dbReference type="Proteomes" id="UP001500542"/>
    </source>
</evidence>
<dbReference type="InterPro" id="IPR002372">
    <property type="entry name" value="PQQ_rpt_dom"/>
</dbReference>
<dbReference type="InterPro" id="IPR011047">
    <property type="entry name" value="Quinoprotein_ADH-like_sf"/>
</dbReference>
<dbReference type="SUPFAM" id="SSF50998">
    <property type="entry name" value="Quinoprotein alcohol dehydrogenase-like"/>
    <property type="match status" value="2"/>
</dbReference>
<sequence length="368" mass="38675">MAHRRLTREDLRDGAERPVPLNSTPAVIEGLGVVLAGDDGCVTLYRYGLAAEVWTRRLPAGVYASPVADPARRQFIVAATNGLVAAIGASGKVNWTRKLDHPVYAMPTVWAETGTVVCACFRSTVAYLNASTGDVDRLVEVPKPWDAAVDGIIAGREIYATPVLVDDLLIVVAGESVVALDDQGRLRWQVEVGSAVKASPVVLPDSGTVLIAATDGLVRAVEAKTGQVHGSVALGGRINGTPYVCGDTVVCGTRMGSVFGLAADAGGIEVRWEVPGVYAPFSYTSFTGAGADVVIGVRDQQDIIALRASDGSFLWQTSQVMGKPEHDGEVHTTPVVTSDGHMFATSYDGDLYEYLFRPASGGGDGDEA</sequence>
<name>A0ABP4BUG9_9ACTN</name>
<dbReference type="SMART" id="SM00564">
    <property type="entry name" value="PQQ"/>
    <property type="match status" value="3"/>
</dbReference>
<dbReference type="PANTHER" id="PTHR44394">
    <property type="entry name" value="BETA-ALANINE-ACTIVATING ENZYME"/>
    <property type="match status" value="1"/>
</dbReference>
<dbReference type="Pfam" id="PF13360">
    <property type="entry name" value="PQQ_2"/>
    <property type="match status" value="1"/>
</dbReference>
<reference evidence="3" key="1">
    <citation type="journal article" date="2019" name="Int. J. Syst. Evol. Microbiol.">
        <title>The Global Catalogue of Microorganisms (GCM) 10K type strain sequencing project: providing services to taxonomists for standard genome sequencing and annotation.</title>
        <authorList>
            <consortium name="The Broad Institute Genomics Platform"/>
            <consortium name="The Broad Institute Genome Sequencing Center for Infectious Disease"/>
            <person name="Wu L."/>
            <person name="Ma J."/>
        </authorList>
    </citation>
    <scope>NUCLEOTIDE SEQUENCE [LARGE SCALE GENOMIC DNA]</scope>
    <source>
        <strain evidence="3">JCM 10977</strain>
    </source>
</reference>
<accession>A0ABP4BUG9</accession>
<proteinExistence type="predicted"/>
<dbReference type="InterPro" id="IPR015943">
    <property type="entry name" value="WD40/YVTN_repeat-like_dom_sf"/>
</dbReference>
<dbReference type="InterPro" id="IPR018391">
    <property type="entry name" value="PQQ_b-propeller_rpt"/>
</dbReference>
<dbReference type="Gene3D" id="2.130.10.10">
    <property type="entry name" value="YVTN repeat-like/Quinoprotein amine dehydrogenase"/>
    <property type="match status" value="2"/>
</dbReference>
<dbReference type="EMBL" id="BAAAHK010000017">
    <property type="protein sequence ID" value="GAA0955076.1"/>
    <property type="molecule type" value="Genomic_DNA"/>
</dbReference>
<keyword evidence="3" id="KW-1185">Reference proteome</keyword>
<protein>
    <recommendedName>
        <fullName evidence="1">Pyrrolo-quinoline quinone repeat domain-containing protein</fullName>
    </recommendedName>
</protein>
<comment type="caution">
    <text evidence="2">The sequence shown here is derived from an EMBL/GenBank/DDBJ whole genome shotgun (WGS) entry which is preliminary data.</text>
</comment>
<feature type="domain" description="Pyrrolo-quinoline quinone repeat" evidence="1">
    <location>
        <begin position="175"/>
        <end position="352"/>
    </location>
</feature>
<evidence type="ECO:0000259" key="1">
    <source>
        <dbReference type="Pfam" id="PF13360"/>
    </source>
</evidence>
<dbReference type="InterPro" id="IPR052091">
    <property type="entry name" value="Beta-ala_Activ/Resist"/>
</dbReference>
<organism evidence="2 3">
    <name type="scientific">Kribbella koreensis</name>
    <dbReference type="NCBI Taxonomy" id="57909"/>
    <lineage>
        <taxon>Bacteria</taxon>
        <taxon>Bacillati</taxon>
        <taxon>Actinomycetota</taxon>
        <taxon>Actinomycetes</taxon>
        <taxon>Propionibacteriales</taxon>
        <taxon>Kribbellaceae</taxon>
        <taxon>Kribbella</taxon>
    </lineage>
</organism>
<evidence type="ECO:0000313" key="2">
    <source>
        <dbReference type="EMBL" id="GAA0955076.1"/>
    </source>
</evidence>
<dbReference type="Proteomes" id="UP001500542">
    <property type="component" value="Unassembled WGS sequence"/>
</dbReference>
<gene>
    <name evidence="2" type="ORF">GCM10009554_61980</name>
</gene>
<dbReference type="PANTHER" id="PTHR44394:SF1">
    <property type="entry name" value="BETA-ALANINE-ACTIVATING ENZYME"/>
    <property type="match status" value="1"/>
</dbReference>